<keyword evidence="5 7" id="KW-0574">Periplasm</keyword>
<gene>
    <name evidence="9" type="primary">flgA</name>
    <name evidence="9" type="ORF">D9V77_01680</name>
</gene>
<evidence type="ECO:0000259" key="8">
    <source>
        <dbReference type="SMART" id="SM00858"/>
    </source>
</evidence>
<keyword evidence="9" id="KW-0969">Cilium</keyword>
<evidence type="ECO:0000256" key="2">
    <source>
        <dbReference type="ARBA" id="ARBA00010474"/>
    </source>
</evidence>
<dbReference type="OrthoDB" id="7065435at2"/>
<protein>
    <recommendedName>
        <fullName evidence="3 7">Flagella basal body P-ring formation protein FlgA</fullName>
    </recommendedName>
</protein>
<evidence type="ECO:0000256" key="3">
    <source>
        <dbReference type="ARBA" id="ARBA00014754"/>
    </source>
</evidence>
<dbReference type="InterPro" id="IPR013974">
    <property type="entry name" value="SAF"/>
</dbReference>
<keyword evidence="9" id="KW-0282">Flagellum</keyword>
<evidence type="ECO:0000313" key="9">
    <source>
        <dbReference type="EMBL" id="QCI25788.1"/>
    </source>
</evidence>
<dbReference type="Pfam" id="PF13144">
    <property type="entry name" value="ChapFlgA"/>
    <property type="match status" value="1"/>
</dbReference>
<dbReference type="GO" id="GO:0042597">
    <property type="term" value="C:periplasmic space"/>
    <property type="evidence" value="ECO:0007669"/>
    <property type="project" value="UniProtKB-SubCell"/>
</dbReference>
<comment type="function">
    <text evidence="6 7">Involved in the assembly process of the P-ring formation. It may associate with FlgF on the rod constituting a structure essential for the P-ring assembly or may act as a modulator protein for the P-ring assembly.</text>
</comment>
<dbReference type="RefSeq" id="WP_158338966.1">
    <property type="nucleotide sequence ID" value="NZ_CP034855.1"/>
</dbReference>
<keyword evidence="4 7" id="KW-0732">Signal</keyword>
<dbReference type="Proteomes" id="UP000298585">
    <property type="component" value="Chromosome"/>
</dbReference>
<dbReference type="PANTHER" id="PTHR36307">
    <property type="entry name" value="FLAGELLA BASAL BODY P-RING FORMATION PROTEIN FLGA"/>
    <property type="match status" value="1"/>
</dbReference>
<evidence type="ECO:0000256" key="6">
    <source>
        <dbReference type="ARBA" id="ARBA00025643"/>
    </source>
</evidence>
<accession>A0A4D6YJB0</accession>
<name>A0A4D6YJB0_9GAMM</name>
<comment type="subcellular location">
    <subcellularLocation>
        <location evidence="1 7">Periplasm</location>
    </subcellularLocation>
</comment>
<dbReference type="PANTHER" id="PTHR36307:SF1">
    <property type="entry name" value="FLAGELLA BASAL BODY P-RING FORMATION PROTEIN FLGA"/>
    <property type="match status" value="1"/>
</dbReference>
<comment type="similarity">
    <text evidence="2 7">Belongs to the FlgA family.</text>
</comment>
<dbReference type="InterPro" id="IPR039246">
    <property type="entry name" value="Flagellar_FlgA"/>
</dbReference>
<evidence type="ECO:0000256" key="7">
    <source>
        <dbReference type="RuleBase" id="RU362063"/>
    </source>
</evidence>
<sequence length="226" mass="26073">MKMIIYLFLLFTSFTVNSIGTTVQKFNFFDLTRQLNIFLKQQYPSNKDHISIILRTPLKKNISCKKPIFSLLNNFRKLGLIDVLLTCNKQYYYLTVEIQSEGEYIAANRKIPRGTIIKESDLKVLIGRLDKLPNNTFRNKKDVINRVNLRDFLPLQPITSLMTHPFWMVKVNQQVTVIIDGHNFTIFSRAKSLSNGAIHENIRVQTKTGKIINGIINKNGEVIVSL</sequence>
<reference evidence="9 10" key="2">
    <citation type="submission" date="2019-05" db="EMBL/GenBank/DDBJ databases">
        <title>Genome evolution of the obligate endosymbiont Buchnera aphidicola.</title>
        <authorList>
            <person name="Moran N.A."/>
        </authorList>
    </citation>
    <scope>NUCLEOTIDE SEQUENCE [LARGE SCALE GENOMIC DNA]</scope>
    <source>
        <strain evidence="9 10">Sav</strain>
    </source>
</reference>
<evidence type="ECO:0000256" key="5">
    <source>
        <dbReference type="ARBA" id="ARBA00022764"/>
    </source>
</evidence>
<evidence type="ECO:0000256" key="1">
    <source>
        <dbReference type="ARBA" id="ARBA00004418"/>
    </source>
</evidence>
<proteinExistence type="inferred from homology"/>
<evidence type="ECO:0000256" key="4">
    <source>
        <dbReference type="ARBA" id="ARBA00022729"/>
    </source>
</evidence>
<dbReference type="AlphaFoldDB" id="A0A4D6YJB0"/>
<dbReference type="CDD" id="cd11614">
    <property type="entry name" value="SAF_CpaB_FlgA_like"/>
    <property type="match status" value="1"/>
</dbReference>
<dbReference type="EMBL" id="CP034855">
    <property type="protein sequence ID" value="QCI25788.1"/>
    <property type="molecule type" value="Genomic_DNA"/>
</dbReference>
<dbReference type="InterPro" id="IPR017585">
    <property type="entry name" value="SAF_FlgA"/>
</dbReference>
<dbReference type="Gene3D" id="2.30.30.760">
    <property type="match status" value="1"/>
</dbReference>
<feature type="domain" description="SAF" evidence="8">
    <location>
        <begin position="102"/>
        <end position="164"/>
    </location>
</feature>
<evidence type="ECO:0000313" key="10">
    <source>
        <dbReference type="Proteomes" id="UP000298585"/>
    </source>
</evidence>
<organism evidence="9 10">
    <name type="scientific">Buchnera aphidicola</name>
    <name type="common">Sitobion avenae</name>
    <dbReference type="NCBI Taxonomy" id="571428"/>
    <lineage>
        <taxon>Bacteria</taxon>
        <taxon>Pseudomonadati</taxon>
        <taxon>Pseudomonadota</taxon>
        <taxon>Gammaproteobacteria</taxon>
        <taxon>Enterobacterales</taxon>
        <taxon>Erwiniaceae</taxon>
        <taxon>Buchnera</taxon>
    </lineage>
</organism>
<dbReference type="GO" id="GO:0044780">
    <property type="term" value="P:bacterial-type flagellum assembly"/>
    <property type="evidence" value="ECO:0007669"/>
    <property type="project" value="InterPro"/>
</dbReference>
<feature type="chain" id="PRO_5021035771" description="Flagella basal body P-ring formation protein FlgA" evidence="7">
    <location>
        <begin position="19"/>
        <end position="226"/>
    </location>
</feature>
<feature type="signal peptide" evidence="7">
    <location>
        <begin position="1"/>
        <end position="18"/>
    </location>
</feature>
<keyword evidence="7" id="KW-1005">Bacterial flagellum biogenesis</keyword>
<reference evidence="9 10" key="1">
    <citation type="submission" date="2018-12" db="EMBL/GenBank/DDBJ databases">
        <authorList>
            <person name="Chong R.A."/>
        </authorList>
    </citation>
    <scope>NUCLEOTIDE SEQUENCE [LARGE SCALE GENOMIC DNA]</scope>
    <source>
        <strain evidence="9 10">Sav</strain>
    </source>
</reference>
<dbReference type="Gene3D" id="3.90.1210.10">
    <property type="entry name" value="Antifreeze-like/N-acetylneuraminic acid synthase C-terminal domain"/>
    <property type="match status" value="1"/>
</dbReference>
<dbReference type="NCBIfam" id="TIGR03170">
    <property type="entry name" value="flgA_cterm"/>
    <property type="match status" value="1"/>
</dbReference>
<dbReference type="SMART" id="SM00858">
    <property type="entry name" value="SAF"/>
    <property type="match status" value="1"/>
</dbReference>
<keyword evidence="9" id="KW-0966">Cell projection</keyword>